<reference evidence="1 2" key="1">
    <citation type="submission" date="2017-04" db="EMBL/GenBank/DDBJ databases">
        <authorList>
            <person name="Afonso C.L."/>
            <person name="Miller P.J."/>
            <person name="Scott M.A."/>
            <person name="Spackman E."/>
            <person name="Goraichik I."/>
            <person name="Dimitrov K.M."/>
            <person name="Suarez D.L."/>
            <person name="Swayne D.E."/>
        </authorList>
    </citation>
    <scope>NUCLEOTIDE SEQUENCE [LARGE SCALE GENOMIC DNA]</scope>
    <source>
        <strain evidence="1 2">A2P</strain>
    </source>
</reference>
<dbReference type="EMBL" id="FXAK01000005">
    <property type="protein sequence ID" value="SMF48431.1"/>
    <property type="molecule type" value="Genomic_DNA"/>
</dbReference>
<accession>A0A1X7F9Z7</accession>
<proteinExistence type="predicted"/>
<dbReference type="OrthoDB" id="7308138at2"/>
<dbReference type="PROSITE" id="PS51257">
    <property type="entry name" value="PROKAR_LIPOPROTEIN"/>
    <property type="match status" value="1"/>
</dbReference>
<dbReference type="Proteomes" id="UP000192936">
    <property type="component" value="Unassembled WGS sequence"/>
</dbReference>
<evidence type="ECO:0000313" key="1">
    <source>
        <dbReference type="EMBL" id="SMF48431.1"/>
    </source>
</evidence>
<evidence type="ECO:0000313" key="2">
    <source>
        <dbReference type="Proteomes" id="UP000192936"/>
    </source>
</evidence>
<dbReference type="STRING" id="286727.SAMN02982917_2378"/>
<dbReference type="AlphaFoldDB" id="A0A1X7F9Z7"/>
<gene>
    <name evidence="1" type="ORF">SAMN02982917_2378</name>
</gene>
<protein>
    <submittedName>
        <fullName evidence="1">Uncharacterized protein</fullName>
    </submittedName>
</protein>
<name>A0A1X7F9Z7_9PROT</name>
<dbReference type="RefSeq" id="WP_085085510.1">
    <property type="nucleotide sequence ID" value="NZ_FXAK01000005.1"/>
</dbReference>
<organism evidence="1 2">
    <name type="scientific">Azospirillum oryzae</name>
    <dbReference type="NCBI Taxonomy" id="286727"/>
    <lineage>
        <taxon>Bacteria</taxon>
        <taxon>Pseudomonadati</taxon>
        <taxon>Pseudomonadota</taxon>
        <taxon>Alphaproteobacteria</taxon>
        <taxon>Rhodospirillales</taxon>
        <taxon>Azospirillaceae</taxon>
        <taxon>Azospirillum</taxon>
    </lineage>
</organism>
<sequence length="87" mass="8994">MVRFIALIAAALLAGCTSEMPVVKVPVVERAAPPAELVAAIVPPSQAFTLPGAASVACVDPGGRDALVGYVDQLRQRVQAWEAWAAP</sequence>